<gene>
    <name evidence="2" type="ORF">K491DRAFT_556934</name>
</gene>
<feature type="non-terminal residue" evidence="2">
    <location>
        <position position="1"/>
    </location>
</feature>
<dbReference type="InterPro" id="IPR052895">
    <property type="entry name" value="HetReg/Transcr_Mod"/>
</dbReference>
<dbReference type="EMBL" id="MU004322">
    <property type="protein sequence ID" value="KAF2657713.1"/>
    <property type="molecule type" value="Genomic_DNA"/>
</dbReference>
<evidence type="ECO:0000313" key="3">
    <source>
        <dbReference type="Proteomes" id="UP000799324"/>
    </source>
</evidence>
<dbReference type="PANTHER" id="PTHR24148:SF73">
    <property type="entry name" value="HET DOMAIN PROTEIN (AFU_ORTHOLOGUE AFUA_8G01020)"/>
    <property type="match status" value="1"/>
</dbReference>
<name>A0A6A6TFM4_9PLEO</name>
<evidence type="ECO:0000259" key="1">
    <source>
        <dbReference type="Pfam" id="PF06985"/>
    </source>
</evidence>
<dbReference type="Pfam" id="PF06985">
    <property type="entry name" value="HET"/>
    <property type="match status" value="1"/>
</dbReference>
<feature type="non-terminal residue" evidence="2">
    <location>
        <position position="108"/>
    </location>
</feature>
<evidence type="ECO:0000313" key="2">
    <source>
        <dbReference type="EMBL" id="KAF2657713.1"/>
    </source>
</evidence>
<dbReference type="Proteomes" id="UP000799324">
    <property type="component" value="Unassembled WGS sequence"/>
</dbReference>
<proteinExistence type="predicted"/>
<organism evidence="2 3">
    <name type="scientific">Lophiostoma macrostomum CBS 122681</name>
    <dbReference type="NCBI Taxonomy" id="1314788"/>
    <lineage>
        <taxon>Eukaryota</taxon>
        <taxon>Fungi</taxon>
        <taxon>Dikarya</taxon>
        <taxon>Ascomycota</taxon>
        <taxon>Pezizomycotina</taxon>
        <taxon>Dothideomycetes</taxon>
        <taxon>Pleosporomycetidae</taxon>
        <taxon>Pleosporales</taxon>
        <taxon>Lophiostomataceae</taxon>
        <taxon>Lophiostoma</taxon>
    </lineage>
</organism>
<feature type="domain" description="Heterokaryon incompatibility" evidence="1">
    <location>
        <begin position="12"/>
        <end position="104"/>
    </location>
</feature>
<dbReference type="PANTHER" id="PTHR24148">
    <property type="entry name" value="ANKYRIN REPEAT DOMAIN-CONTAINING PROTEIN 39 HOMOLOG-RELATED"/>
    <property type="match status" value="1"/>
</dbReference>
<dbReference type="AlphaFoldDB" id="A0A6A6TFM4"/>
<keyword evidence="3" id="KW-1185">Reference proteome</keyword>
<protein>
    <recommendedName>
        <fullName evidence="1">Heterokaryon incompatibility domain-containing protein</fullName>
    </recommendedName>
</protein>
<accession>A0A6A6TFM4</accession>
<dbReference type="OrthoDB" id="2157530at2759"/>
<dbReference type="InterPro" id="IPR010730">
    <property type="entry name" value="HET"/>
</dbReference>
<reference evidence="2" key="1">
    <citation type="journal article" date="2020" name="Stud. Mycol.">
        <title>101 Dothideomycetes genomes: a test case for predicting lifestyles and emergence of pathogens.</title>
        <authorList>
            <person name="Haridas S."/>
            <person name="Albert R."/>
            <person name="Binder M."/>
            <person name="Bloem J."/>
            <person name="Labutti K."/>
            <person name="Salamov A."/>
            <person name="Andreopoulos B."/>
            <person name="Baker S."/>
            <person name="Barry K."/>
            <person name="Bills G."/>
            <person name="Bluhm B."/>
            <person name="Cannon C."/>
            <person name="Castanera R."/>
            <person name="Culley D."/>
            <person name="Daum C."/>
            <person name="Ezra D."/>
            <person name="Gonzalez J."/>
            <person name="Henrissat B."/>
            <person name="Kuo A."/>
            <person name="Liang C."/>
            <person name="Lipzen A."/>
            <person name="Lutzoni F."/>
            <person name="Magnuson J."/>
            <person name="Mondo S."/>
            <person name="Nolan M."/>
            <person name="Ohm R."/>
            <person name="Pangilinan J."/>
            <person name="Park H.-J."/>
            <person name="Ramirez L."/>
            <person name="Alfaro M."/>
            <person name="Sun H."/>
            <person name="Tritt A."/>
            <person name="Yoshinaga Y."/>
            <person name="Zwiers L.-H."/>
            <person name="Turgeon B."/>
            <person name="Goodwin S."/>
            <person name="Spatafora J."/>
            <person name="Crous P."/>
            <person name="Grigoriev I."/>
        </authorList>
    </citation>
    <scope>NUCLEOTIDE SEQUENCE</scope>
    <source>
        <strain evidence="2">CBS 122681</strain>
    </source>
</reference>
<sequence>LTTVSLSSSPQYTALSYTWPQDGEDAGPVCAIDCGKYQIKTSKNCFDALQRIQRKRQNRPIWVDALCINQKNLHEKTHQVRLMGEIYSRAQTVYIWLGQSSPESDRAI</sequence>